<dbReference type="RefSeq" id="WP_354619313.1">
    <property type="nucleotide sequence ID" value="NZ_JBEWYP010000009.1"/>
</dbReference>
<dbReference type="InterPro" id="IPR050583">
    <property type="entry name" value="Mycobacterial_A85_antigen"/>
</dbReference>
<organism evidence="2 3">
    <name type="scientific">Sediminicola luteus</name>
    <dbReference type="NCBI Taxonomy" id="319238"/>
    <lineage>
        <taxon>Bacteria</taxon>
        <taxon>Pseudomonadati</taxon>
        <taxon>Bacteroidota</taxon>
        <taxon>Flavobacteriia</taxon>
        <taxon>Flavobacteriales</taxon>
        <taxon>Flavobacteriaceae</taxon>
        <taxon>Sediminicola</taxon>
    </lineage>
</organism>
<dbReference type="Proteomes" id="UP001549773">
    <property type="component" value="Unassembled WGS sequence"/>
</dbReference>
<evidence type="ECO:0000313" key="3">
    <source>
        <dbReference type="Proteomes" id="UP001549773"/>
    </source>
</evidence>
<dbReference type="Gene3D" id="3.40.50.1820">
    <property type="entry name" value="alpha/beta hydrolase"/>
    <property type="match status" value="1"/>
</dbReference>
<protein>
    <submittedName>
        <fullName evidence="2">Alpha/beta hydrolase-fold protein</fullName>
    </submittedName>
</protein>
<accession>A0ABV2TYZ8</accession>
<dbReference type="PANTHER" id="PTHR48098:SF6">
    <property type="entry name" value="FERRI-BACILLIBACTIN ESTERASE BESA"/>
    <property type="match status" value="1"/>
</dbReference>
<dbReference type="PANTHER" id="PTHR48098">
    <property type="entry name" value="ENTEROCHELIN ESTERASE-RELATED"/>
    <property type="match status" value="1"/>
</dbReference>
<evidence type="ECO:0000256" key="1">
    <source>
        <dbReference type="SAM" id="SignalP"/>
    </source>
</evidence>
<keyword evidence="1" id="KW-0732">Signal</keyword>
<dbReference type="PROSITE" id="PS51257">
    <property type="entry name" value="PROKAR_LIPOPROTEIN"/>
    <property type="match status" value="1"/>
</dbReference>
<dbReference type="InterPro" id="IPR029058">
    <property type="entry name" value="AB_hydrolase_fold"/>
</dbReference>
<reference evidence="2 3" key="1">
    <citation type="submission" date="2024-07" db="EMBL/GenBank/DDBJ databases">
        <title>The genome sequence of type strain Sediminicola luteus GDMCC 1.2596T.</title>
        <authorList>
            <person name="Liu Y."/>
        </authorList>
    </citation>
    <scope>NUCLEOTIDE SEQUENCE [LARGE SCALE GENOMIC DNA]</scope>
    <source>
        <strain evidence="2 3">GDMCC 1.2596</strain>
    </source>
</reference>
<evidence type="ECO:0000313" key="2">
    <source>
        <dbReference type="EMBL" id="MET7030516.1"/>
    </source>
</evidence>
<comment type="caution">
    <text evidence="2">The sequence shown here is derived from an EMBL/GenBank/DDBJ whole genome shotgun (WGS) entry which is preliminary data.</text>
</comment>
<proteinExistence type="predicted"/>
<dbReference type="SUPFAM" id="SSF53474">
    <property type="entry name" value="alpha/beta-Hydrolases"/>
    <property type="match status" value="1"/>
</dbReference>
<dbReference type="EMBL" id="JBEWYP010000009">
    <property type="protein sequence ID" value="MET7030516.1"/>
    <property type="molecule type" value="Genomic_DNA"/>
</dbReference>
<keyword evidence="3" id="KW-1185">Reference proteome</keyword>
<gene>
    <name evidence="2" type="ORF">ABXZ32_13995</name>
</gene>
<sequence length="283" mass="32617">MNRIMLKYIMCLGIFLGILSCKSSNASQKQSPQKTNAIVLEHSLDIPKLDRSRQIRIYLPIGYYESDQSYPVLYMQDGQNLFDDATSYAGEWGVDESLNALATNSGLKMIVVGIDNGQEKRINELSPWENKKYGKAEGEEFVEFMVHQLKPFIDSNFRTLPNRKNTSLMGSSLGGLITHYAMFQYPEVFGKAAIFSPSYWYADEVYSFTKNNPLPRNTKIFMLVGEKEEGMVEPAKKMYHLILETGQKKKNLKLVSDPEGEHNERFWRRQFTPAMEWLYLSKK</sequence>
<dbReference type="InterPro" id="IPR000801">
    <property type="entry name" value="Esterase-like"/>
</dbReference>
<dbReference type="Pfam" id="PF00756">
    <property type="entry name" value="Esterase"/>
    <property type="match status" value="1"/>
</dbReference>
<dbReference type="GO" id="GO:0016787">
    <property type="term" value="F:hydrolase activity"/>
    <property type="evidence" value="ECO:0007669"/>
    <property type="project" value="UniProtKB-KW"/>
</dbReference>
<name>A0ABV2TYZ8_9FLAO</name>
<feature type="signal peptide" evidence="1">
    <location>
        <begin position="1"/>
        <end position="26"/>
    </location>
</feature>
<feature type="chain" id="PRO_5045571402" evidence="1">
    <location>
        <begin position="27"/>
        <end position="283"/>
    </location>
</feature>
<keyword evidence="2" id="KW-0378">Hydrolase</keyword>